<organism evidence="1">
    <name type="scientific">Ophidiomyces ophidiicola</name>
    <dbReference type="NCBI Taxonomy" id="1387563"/>
    <lineage>
        <taxon>Eukaryota</taxon>
        <taxon>Fungi</taxon>
        <taxon>Dikarya</taxon>
        <taxon>Ascomycota</taxon>
        <taxon>Pezizomycotina</taxon>
        <taxon>Eurotiomycetes</taxon>
        <taxon>Eurotiomycetidae</taxon>
        <taxon>Onygenales</taxon>
        <taxon>Onygenaceae</taxon>
        <taxon>Ophidiomyces</taxon>
    </lineage>
</organism>
<gene>
    <name evidence="1" type="ORF">LOY88_006487</name>
</gene>
<comment type="caution">
    <text evidence="1">The sequence shown here is derived from an EMBL/GenBank/DDBJ whole genome shotgun (WGS) entry which is preliminary data.</text>
</comment>
<accession>A0ACB8UMQ6</accession>
<reference evidence="1" key="1">
    <citation type="journal article" date="2022" name="bioRxiv">
        <title>Population genetic analysis of Ophidiomyces ophidiicola, the causative agent of snake fungal disease, indicates recent introductions to the USA.</title>
        <authorList>
            <person name="Ladner J.T."/>
            <person name="Palmer J.M."/>
            <person name="Ettinger C.L."/>
            <person name="Stajich J.E."/>
            <person name="Farrell T.M."/>
            <person name="Glorioso B.M."/>
            <person name="Lawson B."/>
            <person name="Price S.J."/>
            <person name="Stengle A.G."/>
            <person name="Grear D.A."/>
            <person name="Lorch J.M."/>
        </authorList>
    </citation>
    <scope>NUCLEOTIDE SEQUENCE</scope>
    <source>
        <strain evidence="1">NWHC 24266-5</strain>
    </source>
</reference>
<protein>
    <submittedName>
        <fullName evidence="1">Uncharacterized protein</fullName>
    </submittedName>
</protein>
<proteinExistence type="predicted"/>
<name>A0ACB8UMQ6_9EURO</name>
<dbReference type="EMBL" id="JALBCA010000159">
    <property type="protein sequence ID" value="KAI2381905.1"/>
    <property type="molecule type" value="Genomic_DNA"/>
</dbReference>
<evidence type="ECO:0000313" key="1">
    <source>
        <dbReference type="EMBL" id="KAI2381905.1"/>
    </source>
</evidence>
<sequence>MLYRRVGDSGLYVSVIGLGEWLTLGGQVDEEGTLRCMKQAYDLGINFFDAAEKYSTGQLEVALGRAIKRFSWKRSRLVISTMINYGAANGETSVNDHTLSRKHVIEATIASLKRLDLEYVDIVRAHRPDQMTPMEETVRAFNYLIENGLAFYWGTSMWSADEIAEACRIAKVFGLAAPIVEQPVYNLLDRQKVDGEFHRLYSKYGMGLVTTSPLKNGVLAADLTPAQPTSRVRFADMVDGQHGVSANRSPTHENTAYSRKVERLKPVVDRLGVRVAHLALAWCLKHDNVASVLIGASHPGQVVDSVQALRVLSRLTTEVMADIDRAMRNKPVIDSSHRDRD</sequence>